<feature type="compositionally biased region" description="Basic residues" evidence="7">
    <location>
        <begin position="645"/>
        <end position="657"/>
    </location>
</feature>
<evidence type="ECO:0000313" key="12">
    <source>
        <dbReference type="Proteomes" id="UP001562354"/>
    </source>
</evidence>
<accession>A0ABR3PMS8</accession>
<sequence>MSSSVFFKFKSQKEPQRVTFDGTGISVFELKRDIISISGLGDGTDFDLAIYSVDTNEEYDDDTSIISRGTTVVARRLPAARPGAGRAARYVSGKMPVTAKNQHRVEATRTAPSAAAPSSNPAADKSNMTEEEKIAAMFQAGGEAWEQQQQQMANQKAIHRPGGFQKTVSVPDKPLPPGYTCHRCGEKGHWIQACPTNNDPTFDGRPKFRRTTGIPRSFLKVVEKPTALTKDGTVDVSQLPAGVMYTSTGEWVVAEPDKVAWEQFQAKAKASAEKAEAVATSDQKMREMGLECPIDKRMFVDPMKTPCCGKTYCRDCIENALLGNDFVCPGCSSDNVLVDNLITDDETVKKIKTYEEEKAQAKKEAKEKSVTPPPEKSSEKDVTSPGKQDAKNSASPKPAAAAANAAVTATNGTKSASATPQPPSADSKKRAAEDPLENTRIPTGPAAMRKQQNNMPINNAPANPMDAFVQQMNAMSQGLPPNQQAMNIMPPNMNMGFPNPMMGMPPMGMMGMNPMMMNPGWGGMGGFPMNGGMNGMMGGGGGVGNGFPNQNQQRNMYGTNPMMANGNGGYGRGQGQGQQWQQNGNMNNHQGWNHNNNNNHGYKPQQQQQQQQTPQQPPQQQQQPQMPSQAGSAQVEDDAYIRKPVNPHRHQARNKRQRSVDYREM</sequence>
<keyword evidence="2" id="KW-0479">Metal-binding</keyword>
<protein>
    <recommendedName>
        <fullName evidence="13">DWNN-domain-containing protein</fullName>
    </recommendedName>
</protein>
<evidence type="ECO:0000259" key="8">
    <source>
        <dbReference type="PROSITE" id="PS50158"/>
    </source>
</evidence>
<dbReference type="CDD" id="cd16620">
    <property type="entry name" value="vRING-HC-C4C4_RBBP6"/>
    <property type="match status" value="1"/>
</dbReference>
<dbReference type="SUPFAM" id="SSF57850">
    <property type="entry name" value="RING/U-box"/>
    <property type="match status" value="1"/>
</dbReference>
<dbReference type="RefSeq" id="XP_069203726.1">
    <property type="nucleotide sequence ID" value="XM_069340252.1"/>
</dbReference>
<dbReference type="Pfam" id="PF08783">
    <property type="entry name" value="DWNN"/>
    <property type="match status" value="1"/>
</dbReference>
<dbReference type="InterPro" id="IPR033489">
    <property type="entry name" value="RBBP6"/>
</dbReference>
<gene>
    <name evidence="11" type="ORF">AAFC00_001108</name>
</gene>
<feature type="domain" description="CCHC-type" evidence="8">
    <location>
        <begin position="181"/>
        <end position="195"/>
    </location>
</feature>
<evidence type="ECO:0000256" key="3">
    <source>
        <dbReference type="ARBA" id="ARBA00022771"/>
    </source>
</evidence>
<keyword evidence="3 6" id="KW-0863">Zinc-finger</keyword>
<comment type="subcellular location">
    <subcellularLocation>
        <location evidence="1">Nucleus</location>
    </subcellularLocation>
</comment>
<dbReference type="PANTHER" id="PTHR15439:SF0">
    <property type="entry name" value="CELL DIVISION CYCLE AND APOPTOSIS REGULATOR PROTEIN 1-RELATED"/>
    <property type="match status" value="1"/>
</dbReference>
<dbReference type="Gene3D" id="4.10.60.10">
    <property type="entry name" value="Zinc finger, CCHC-type"/>
    <property type="match status" value="1"/>
</dbReference>
<dbReference type="InterPro" id="IPR014891">
    <property type="entry name" value="DWNN_domain"/>
</dbReference>
<organism evidence="11 12">
    <name type="scientific">Neodothiora populina</name>
    <dbReference type="NCBI Taxonomy" id="2781224"/>
    <lineage>
        <taxon>Eukaryota</taxon>
        <taxon>Fungi</taxon>
        <taxon>Dikarya</taxon>
        <taxon>Ascomycota</taxon>
        <taxon>Pezizomycotina</taxon>
        <taxon>Dothideomycetes</taxon>
        <taxon>Dothideomycetidae</taxon>
        <taxon>Dothideales</taxon>
        <taxon>Dothioraceae</taxon>
        <taxon>Neodothiora</taxon>
    </lineage>
</organism>
<evidence type="ECO:0000256" key="1">
    <source>
        <dbReference type="ARBA" id="ARBA00004123"/>
    </source>
</evidence>
<evidence type="ECO:0000259" key="9">
    <source>
        <dbReference type="PROSITE" id="PS51044"/>
    </source>
</evidence>
<feature type="compositionally biased region" description="Low complexity" evidence="7">
    <location>
        <begin position="391"/>
        <end position="406"/>
    </location>
</feature>
<evidence type="ECO:0000313" key="11">
    <source>
        <dbReference type="EMBL" id="KAL1310877.1"/>
    </source>
</evidence>
<comment type="caution">
    <text evidence="11">The sequence shown here is derived from an EMBL/GenBank/DDBJ whole genome shotgun (WGS) entry which is preliminary data.</text>
</comment>
<evidence type="ECO:0000256" key="6">
    <source>
        <dbReference type="PROSITE-ProRule" id="PRU00452"/>
    </source>
</evidence>
<feature type="compositionally biased region" description="Gly residues" evidence="7">
    <location>
        <begin position="566"/>
        <end position="576"/>
    </location>
</feature>
<feature type="region of interest" description="Disordered" evidence="7">
    <location>
        <begin position="547"/>
        <end position="665"/>
    </location>
</feature>
<dbReference type="GeneID" id="95974811"/>
<reference evidence="11 12" key="1">
    <citation type="submission" date="2024-07" db="EMBL/GenBank/DDBJ databases">
        <title>Draft sequence of the Neodothiora populina.</title>
        <authorList>
            <person name="Drown D.D."/>
            <person name="Schuette U.S."/>
            <person name="Buechlein A.B."/>
            <person name="Rusch D.R."/>
            <person name="Winton L.W."/>
            <person name="Adams G.A."/>
        </authorList>
    </citation>
    <scope>NUCLEOTIDE SEQUENCE [LARGE SCALE GENOMIC DNA]</scope>
    <source>
        <strain evidence="11 12">CPC 39397</strain>
    </source>
</reference>
<feature type="region of interest" description="Disordered" evidence="7">
    <location>
        <begin position="360"/>
        <end position="449"/>
    </location>
</feature>
<dbReference type="InterPro" id="IPR025829">
    <property type="entry name" value="Zn_knuckle_CX2CX3GHX4C"/>
</dbReference>
<keyword evidence="5" id="KW-0539">Nucleus</keyword>
<dbReference type="SUPFAM" id="SSF57756">
    <property type="entry name" value="Retrovirus zinc finger-like domains"/>
    <property type="match status" value="1"/>
</dbReference>
<feature type="domain" description="SP-RING-type" evidence="9">
    <location>
        <begin position="273"/>
        <end position="356"/>
    </location>
</feature>
<feature type="region of interest" description="Disordered" evidence="7">
    <location>
        <begin position="101"/>
        <end position="128"/>
    </location>
</feature>
<evidence type="ECO:0000259" key="10">
    <source>
        <dbReference type="PROSITE" id="PS51282"/>
    </source>
</evidence>
<name>A0ABR3PMS8_9PEZI</name>
<keyword evidence="4" id="KW-0862">Zinc</keyword>
<dbReference type="SMART" id="SM01180">
    <property type="entry name" value="DWNN"/>
    <property type="match status" value="1"/>
</dbReference>
<dbReference type="Proteomes" id="UP001562354">
    <property type="component" value="Unassembled WGS sequence"/>
</dbReference>
<dbReference type="EMBL" id="JBFMKM010000003">
    <property type="protein sequence ID" value="KAL1310877.1"/>
    <property type="molecule type" value="Genomic_DNA"/>
</dbReference>
<dbReference type="PROSITE" id="PS50158">
    <property type="entry name" value="ZF_CCHC"/>
    <property type="match status" value="1"/>
</dbReference>
<dbReference type="PANTHER" id="PTHR15439">
    <property type="entry name" value="RETINOBLASTOMA-BINDING PROTEIN 6"/>
    <property type="match status" value="1"/>
</dbReference>
<dbReference type="Pfam" id="PF13696">
    <property type="entry name" value="zf-CCHC_2"/>
    <property type="match status" value="1"/>
</dbReference>
<evidence type="ECO:0008006" key="13">
    <source>
        <dbReference type="Google" id="ProtNLM"/>
    </source>
</evidence>
<dbReference type="PROSITE" id="PS51282">
    <property type="entry name" value="DWNN"/>
    <property type="match status" value="1"/>
</dbReference>
<feature type="compositionally biased region" description="Basic and acidic residues" evidence="7">
    <location>
        <begin position="360"/>
        <end position="369"/>
    </location>
</feature>
<dbReference type="InterPro" id="IPR036875">
    <property type="entry name" value="Znf_CCHC_sf"/>
</dbReference>
<proteinExistence type="predicted"/>
<evidence type="ECO:0000256" key="5">
    <source>
        <dbReference type="ARBA" id="ARBA00023242"/>
    </source>
</evidence>
<evidence type="ECO:0000256" key="7">
    <source>
        <dbReference type="SAM" id="MobiDB-lite"/>
    </source>
</evidence>
<feature type="compositionally biased region" description="Low complexity" evidence="7">
    <location>
        <begin position="577"/>
        <end position="629"/>
    </location>
</feature>
<evidence type="ECO:0000256" key="2">
    <source>
        <dbReference type="ARBA" id="ARBA00022723"/>
    </source>
</evidence>
<dbReference type="InterPro" id="IPR004181">
    <property type="entry name" value="Znf_MIZ"/>
</dbReference>
<keyword evidence="12" id="KW-1185">Reference proteome</keyword>
<dbReference type="PROSITE" id="PS51044">
    <property type="entry name" value="ZF_SP_RING"/>
    <property type="match status" value="1"/>
</dbReference>
<feature type="domain" description="DWNN" evidence="10">
    <location>
        <begin position="5"/>
        <end position="78"/>
    </location>
</feature>
<dbReference type="Gene3D" id="3.30.40.10">
    <property type="entry name" value="Zinc/RING finger domain, C3HC4 (zinc finger)"/>
    <property type="match status" value="1"/>
</dbReference>
<feature type="compositionally biased region" description="Low complexity" evidence="7">
    <location>
        <begin position="111"/>
        <end position="123"/>
    </location>
</feature>
<dbReference type="Gene3D" id="3.10.20.90">
    <property type="entry name" value="Phosphatidylinositol 3-kinase Catalytic Subunit, Chain A, domain 1"/>
    <property type="match status" value="1"/>
</dbReference>
<evidence type="ECO:0000256" key="4">
    <source>
        <dbReference type="ARBA" id="ARBA00022833"/>
    </source>
</evidence>
<dbReference type="InterPro" id="IPR001878">
    <property type="entry name" value="Znf_CCHC"/>
</dbReference>
<dbReference type="InterPro" id="IPR013083">
    <property type="entry name" value="Znf_RING/FYVE/PHD"/>
</dbReference>
<feature type="compositionally biased region" description="Polar residues" evidence="7">
    <location>
        <begin position="407"/>
        <end position="419"/>
    </location>
</feature>